<protein>
    <submittedName>
        <fullName evidence="1">Uncharacterized protein</fullName>
    </submittedName>
</protein>
<dbReference type="GO" id="GO:0005829">
    <property type="term" value="C:cytosol"/>
    <property type="evidence" value="ECO:0007669"/>
    <property type="project" value="TreeGrafter"/>
</dbReference>
<dbReference type="Gene3D" id="2.20.25.10">
    <property type="match status" value="1"/>
</dbReference>
<dbReference type="InterPro" id="IPR005651">
    <property type="entry name" value="Trm112-like"/>
</dbReference>
<evidence type="ECO:0000313" key="1">
    <source>
        <dbReference type="EMBL" id="SUS05245.1"/>
    </source>
</evidence>
<dbReference type="HAMAP" id="MF_01187">
    <property type="entry name" value="UPF0434"/>
    <property type="match status" value="1"/>
</dbReference>
<dbReference type="PANTHER" id="PTHR33505">
    <property type="entry name" value="ZGC:162634"/>
    <property type="match status" value="1"/>
</dbReference>
<dbReference type="FunFam" id="2.20.25.10:FF:000002">
    <property type="entry name" value="UPF0434 protein YcaR"/>
    <property type="match status" value="1"/>
</dbReference>
<reference evidence="1" key="1">
    <citation type="submission" date="2018-07" db="EMBL/GenBank/DDBJ databases">
        <authorList>
            <person name="Quirk P.G."/>
            <person name="Krulwich T.A."/>
        </authorList>
    </citation>
    <scope>NUCLEOTIDE SEQUENCE</scope>
</reference>
<dbReference type="PANTHER" id="PTHR33505:SF4">
    <property type="entry name" value="PROTEIN PREY, MITOCHONDRIAL"/>
    <property type="match status" value="1"/>
</dbReference>
<dbReference type="AlphaFoldDB" id="A0A380TCR1"/>
<organism evidence="1">
    <name type="scientific">metagenome</name>
    <dbReference type="NCBI Taxonomy" id="256318"/>
    <lineage>
        <taxon>unclassified sequences</taxon>
        <taxon>metagenomes</taxon>
    </lineage>
</organism>
<sequence length="74" mass="8264">MEVRLAERTVDPKLLEMLVCPLTRGRLRYDGKMQELVSEQAGLAFPIRDGIPIMLIDEARVLDAGAPAVQENRS</sequence>
<gene>
    <name evidence="1" type="ORF">DF3PB_1800008</name>
</gene>
<dbReference type="EMBL" id="UIDG01000091">
    <property type="protein sequence ID" value="SUS05245.1"/>
    <property type="molecule type" value="Genomic_DNA"/>
</dbReference>
<proteinExistence type="inferred from homology"/>
<name>A0A380TCR1_9ZZZZ</name>
<dbReference type="Pfam" id="PF03966">
    <property type="entry name" value="Trm112p"/>
    <property type="match status" value="1"/>
</dbReference>
<dbReference type="SUPFAM" id="SSF158997">
    <property type="entry name" value="Trm112p-like"/>
    <property type="match status" value="1"/>
</dbReference>
<accession>A0A380TCR1</accession>